<gene>
    <name evidence="1" type="ORF">PAP18089_01396</name>
</gene>
<sequence>MSKRTALQLKEPNHEDPKITRLTNAIERKHRVVGVNQAGERVAYDWDGVTGEWRRDWEYGSTTPLGRAFGEDRSVGAGFAFDGF</sequence>
<dbReference type="EMBL" id="CABPSX010000002">
    <property type="protein sequence ID" value="VVG70436.1"/>
    <property type="molecule type" value="Genomic_DNA"/>
</dbReference>
<evidence type="ECO:0000313" key="2">
    <source>
        <dbReference type="Proteomes" id="UP000364291"/>
    </source>
</evidence>
<evidence type="ECO:0000313" key="1">
    <source>
        <dbReference type="EMBL" id="VVG70436.1"/>
    </source>
</evidence>
<name>A0A5E5P179_9BURK</name>
<organism evidence="1 2">
    <name type="scientific">Pandoraea apista</name>
    <dbReference type="NCBI Taxonomy" id="93218"/>
    <lineage>
        <taxon>Bacteria</taxon>
        <taxon>Pseudomonadati</taxon>
        <taxon>Pseudomonadota</taxon>
        <taxon>Betaproteobacteria</taxon>
        <taxon>Burkholderiales</taxon>
        <taxon>Burkholderiaceae</taxon>
        <taxon>Pandoraea</taxon>
    </lineage>
</organism>
<dbReference type="RefSeq" id="WP_071069026.1">
    <property type="nucleotide sequence ID" value="NZ_CABPSX010000002.1"/>
</dbReference>
<accession>A0A5E5P179</accession>
<dbReference type="OrthoDB" id="9133654at2"/>
<protein>
    <submittedName>
        <fullName evidence="1">Uncharacterized protein</fullName>
    </submittedName>
</protein>
<reference evidence="1 2" key="1">
    <citation type="submission" date="2019-08" db="EMBL/GenBank/DDBJ databases">
        <authorList>
            <person name="Peeters C."/>
        </authorList>
    </citation>
    <scope>NUCLEOTIDE SEQUENCE [LARGE SCALE GENOMIC DNA]</scope>
    <source>
        <strain evidence="1 2">LMG 18089</strain>
    </source>
</reference>
<dbReference type="AlphaFoldDB" id="A0A5E5P179"/>
<proteinExistence type="predicted"/>
<dbReference type="Proteomes" id="UP000364291">
    <property type="component" value="Unassembled WGS sequence"/>
</dbReference>